<organism evidence="2 3">
    <name type="scientific">Mucilaginibacter straminoryzae</name>
    <dbReference type="NCBI Taxonomy" id="2932774"/>
    <lineage>
        <taxon>Bacteria</taxon>
        <taxon>Pseudomonadati</taxon>
        <taxon>Bacteroidota</taxon>
        <taxon>Sphingobacteriia</taxon>
        <taxon>Sphingobacteriales</taxon>
        <taxon>Sphingobacteriaceae</taxon>
        <taxon>Mucilaginibacter</taxon>
    </lineage>
</organism>
<proteinExistence type="predicted"/>
<dbReference type="AlphaFoldDB" id="A0A9X2BDC9"/>
<feature type="transmembrane region" description="Helical" evidence="1">
    <location>
        <begin position="122"/>
        <end position="141"/>
    </location>
</feature>
<evidence type="ECO:0000256" key="1">
    <source>
        <dbReference type="SAM" id="Phobius"/>
    </source>
</evidence>
<keyword evidence="1" id="KW-0472">Membrane</keyword>
<feature type="transmembrane region" description="Helical" evidence="1">
    <location>
        <begin position="57"/>
        <end position="78"/>
    </location>
</feature>
<reference evidence="2" key="1">
    <citation type="submission" date="2022-04" db="EMBL/GenBank/DDBJ databases">
        <title>Mucilaginibacter sp. RS28 isolated from freshwater.</title>
        <authorList>
            <person name="Ko S.-R."/>
        </authorList>
    </citation>
    <scope>NUCLEOTIDE SEQUENCE</scope>
    <source>
        <strain evidence="2">RS28</strain>
    </source>
</reference>
<evidence type="ECO:0000313" key="3">
    <source>
        <dbReference type="Proteomes" id="UP001139450"/>
    </source>
</evidence>
<dbReference type="Proteomes" id="UP001139450">
    <property type="component" value="Unassembled WGS sequence"/>
</dbReference>
<keyword evidence="3" id="KW-1185">Reference proteome</keyword>
<dbReference type="Pfam" id="PF14126">
    <property type="entry name" value="DUF4293"/>
    <property type="match status" value="1"/>
</dbReference>
<dbReference type="RefSeq" id="WP_245132990.1">
    <property type="nucleotide sequence ID" value="NZ_JALJEJ010000014.1"/>
</dbReference>
<gene>
    <name evidence="2" type="ORF">MUY27_19545</name>
</gene>
<protein>
    <submittedName>
        <fullName evidence="2">DUF4293 domain-containing protein</fullName>
    </submittedName>
</protein>
<keyword evidence="1" id="KW-1133">Transmembrane helix</keyword>
<dbReference type="EMBL" id="JALJEJ010000014">
    <property type="protein sequence ID" value="MCJ8211922.1"/>
    <property type="molecule type" value="Genomic_DNA"/>
</dbReference>
<accession>A0A9X2BDC9</accession>
<evidence type="ECO:0000313" key="2">
    <source>
        <dbReference type="EMBL" id="MCJ8211922.1"/>
    </source>
</evidence>
<name>A0A9X2BDC9_9SPHI</name>
<feature type="transmembrane region" description="Helical" evidence="1">
    <location>
        <begin position="85"/>
        <end position="102"/>
    </location>
</feature>
<keyword evidence="1" id="KW-0812">Transmembrane</keyword>
<sequence length="155" mass="16921">MIQRIQTVYLLFAGLLIFALYLFPLAHDVFINGVASTIKVTGVYQNVNGQQVQTQPFAALSIITAVIGLVPVVIVFLFRNRKQQIALCYSAILVVIGYSFWVAQTVKNATGGVTLATSNMGIGLFLTCISIFLLIAAAKAIQKDEKLVRSADRLR</sequence>
<dbReference type="InterPro" id="IPR025635">
    <property type="entry name" value="DUF4293"/>
</dbReference>
<comment type="caution">
    <text evidence="2">The sequence shown here is derived from an EMBL/GenBank/DDBJ whole genome shotgun (WGS) entry which is preliminary data.</text>
</comment>
<feature type="transmembrane region" description="Helical" evidence="1">
    <location>
        <begin position="7"/>
        <end position="26"/>
    </location>
</feature>